<evidence type="ECO:0000256" key="8">
    <source>
        <dbReference type="ARBA" id="ARBA00022840"/>
    </source>
</evidence>
<dbReference type="OrthoDB" id="2062925at2"/>
<name>A0A3G9J5U1_9BACL</name>
<evidence type="ECO:0000256" key="4">
    <source>
        <dbReference type="ARBA" id="ARBA00022679"/>
    </source>
</evidence>
<evidence type="ECO:0000256" key="11">
    <source>
        <dbReference type="ARBA" id="ARBA00023136"/>
    </source>
</evidence>
<evidence type="ECO:0000256" key="9">
    <source>
        <dbReference type="ARBA" id="ARBA00022989"/>
    </source>
</evidence>
<sequence length="591" mass="68045">MGVFIQSRRSSIFTKIVVTFLGLLTPLFAMIFFMNESGSSMVKEEILKSMDAKVEWYVNFIEADFDRVLKLIQANVNDDNLLKLSTSSMIMTPVERTFAINALKSKLDLIKTSSSFVQNVSAFIPELNRTVTSNDNSIRSFDEEQYKALSVTTNRYESPYLMWNKRLFISVPYPDPAVSGGHKPIFLLTVEVSEPALRSTLKQFTTNGEYAVFSGNKLLWSIEGGEGELRVNELVNGLRASKIKLKRQSIELSGAQYLVVSKSSERLDTTLSVLMPEKQIFGSLERYRWWLLFLMLASGCIVIFFAFSLYRIILKPLRTLIRSFNRVEQGNLKLVVKYPLKDEFGFLYERFNVMVKELDVLVHEVYEHKYRSQLAELRQLQSQINPHFLYNSFFILHRMANLKDNDSIIRFTKYLGDYFQFITRDGLYEVPLSLEVKHARTYIDIQGFRFAGRIRTEFGELPEQLMNTIVPRMILQPIIENVYNHGLDNKVRDGLLKVNFLQTMDELIISIEDNGDEMNESKLQSLRLLLLTPEQAVESTGLINVHRRLQIKYGDMWGLRLSIGKGGGLRVELKLPIRKELNEDASLVDSG</sequence>
<evidence type="ECO:0000256" key="5">
    <source>
        <dbReference type="ARBA" id="ARBA00022692"/>
    </source>
</evidence>
<keyword evidence="4" id="KW-0808">Transferase</keyword>
<keyword evidence="8" id="KW-0067">ATP-binding</keyword>
<dbReference type="InterPro" id="IPR010559">
    <property type="entry name" value="Sig_transdc_His_kin_internal"/>
</dbReference>
<dbReference type="InterPro" id="IPR003660">
    <property type="entry name" value="HAMP_dom"/>
</dbReference>
<dbReference type="SUPFAM" id="SSF55874">
    <property type="entry name" value="ATPase domain of HSP90 chaperone/DNA topoisomerase II/histidine kinase"/>
    <property type="match status" value="1"/>
</dbReference>
<evidence type="ECO:0000256" key="7">
    <source>
        <dbReference type="ARBA" id="ARBA00022777"/>
    </source>
</evidence>
<dbReference type="GO" id="GO:0005524">
    <property type="term" value="F:ATP binding"/>
    <property type="evidence" value="ECO:0007669"/>
    <property type="project" value="UniProtKB-KW"/>
</dbReference>
<dbReference type="AlphaFoldDB" id="A0A3G9J5U1"/>
<dbReference type="PROSITE" id="PS50885">
    <property type="entry name" value="HAMP"/>
    <property type="match status" value="1"/>
</dbReference>
<dbReference type="InterPro" id="IPR036890">
    <property type="entry name" value="HATPase_C_sf"/>
</dbReference>
<dbReference type="PANTHER" id="PTHR34220">
    <property type="entry name" value="SENSOR HISTIDINE KINASE YPDA"/>
    <property type="match status" value="1"/>
</dbReference>
<proteinExistence type="predicted"/>
<evidence type="ECO:0000256" key="1">
    <source>
        <dbReference type="ARBA" id="ARBA00004651"/>
    </source>
</evidence>
<keyword evidence="9" id="KW-1133">Transmembrane helix</keyword>
<dbReference type="CDD" id="cd06225">
    <property type="entry name" value="HAMP"/>
    <property type="match status" value="1"/>
</dbReference>
<dbReference type="Proteomes" id="UP000275368">
    <property type="component" value="Chromosome"/>
</dbReference>
<dbReference type="EMBL" id="AP019308">
    <property type="protein sequence ID" value="BBH18714.1"/>
    <property type="molecule type" value="Genomic_DNA"/>
</dbReference>
<keyword evidence="10" id="KW-0902">Two-component regulatory system</keyword>
<keyword evidence="6" id="KW-0547">Nucleotide-binding</keyword>
<keyword evidence="11" id="KW-0472">Membrane</keyword>
<keyword evidence="13" id="KW-1185">Reference proteome</keyword>
<keyword evidence="3" id="KW-0597">Phosphoprotein</keyword>
<evidence type="ECO:0000256" key="6">
    <source>
        <dbReference type="ARBA" id="ARBA00022741"/>
    </source>
</evidence>
<dbReference type="GO" id="GO:0000155">
    <property type="term" value="F:phosphorelay sensor kinase activity"/>
    <property type="evidence" value="ECO:0007669"/>
    <property type="project" value="InterPro"/>
</dbReference>
<dbReference type="Gene3D" id="6.10.340.10">
    <property type="match status" value="1"/>
</dbReference>
<keyword evidence="5" id="KW-0812">Transmembrane</keyword>
<dbReference type="RefSeq" id="WP_125653178.1">
    <property type="nucleotide sequence ID" value="NZ_AP019308.1"/>
</dbReference>
<dbReference type="Gene3D" id="3.30.565.10">
    <property type="entry name" value="Histidine kinase-like ATPase, C-terminal domain"/>
    <property type="match status" value="1"/>
</dbReference>
<dbReference type="SMART" id="SM00304">
    <property type="entry name" value="HAMP"/>
    <property type="match status" value="1"/>
</dbReference>
<keyword evidence="7" id="KW-0418">Kinase</keyword>
<dbReference type="SUPFAM" id="SSF158472">
    <property type="entry name" value="HAMP domain-like"/>
    <property type="match status" value="1"/>
</dbReference>
<gene>
    <name evidence="12" type="ORF">Back11_00590</name>
</gene>
<keyword evidence="2" id="KW-1003">Cell membrane</keyword>
<dbReference type="Pfam" id="PF06580">
    <property type="entry name" value="His_kinase"/>
    <property type="match status" value="1"/>
</dbReference>
<dbReference type="PANTHER" id="PTHR34220:SF11">
    <property type="entry name" value="SENSOR PROTEIN KINASE HPTS"/>
    <property type="match status" value="1"/>
</dbReference>
<evidence type="ECO:0000313" key="13">
    <source>
        <dbReference type="Proteomes" id="UP000275368"/>
    </source>
</evidence>
<protein>
    <submittedName>
        <fullName evidence="12">Uncharacterized protein</fullName>
    </submittedName>
</protein>
<dbReference type="KEGG" id="pbk:Back11_00590"/>
<dbReference type="Pfam" id="PF00672">
    <property type="entry name" value="HAMP"/>
    <property type="match status" value="1"/>
</dbReference>
<evidence type="ECO:0000256" key="2">
    <source>
        <dbReference type="ARBA" id="ARBA00022475"/>
    </source>
</evidence>
<reference evidence="12 13" key="1">
    <citation type="submission" date="2018-11" db="EMBL/GenBank/DDBJ databases">
        <title>Complete genome sequence of Paenibacillus baekrokdamisoli strain KCTC 33723.</title>
        <authorList>
            <person name="Kang S.W."/>
            <person name="Lee K.C."/>
            <person name="Kim K.K."/>
            <person name="Kim J.S."/>
            <person name="Kim D.S."/>
            <person name="Ko S.H."/>
            <person name="Yang S.H."/>
            <person name="Lee J.S."/>
        </authorList>
    </citation>
    <scope>NUCLEOTIDE SEQUENCE [LARGE SCALE GENOMIC DNA]</scope>
    <source>
        <strain evidence="12 13">KCTC 33723</strain>
    </source>
</reference>
<evidence type="ECO:0000256" key="10">
    <source>
        <dbReference type="ARBA" id="ARBA00023012"/>
    </source>
</evidence>
<dbReference type="InterPro" id="IPR050640">
    <property type="entry name" value="Bact_2-comp_sensor_kinase"/>
</dbReference>
<comment type="subcellular location">
    <subcellularLocation>
        <location evidence="1">Cell membrane</location>
        <topology evidence="1">Multi-pass membrane protein</topology>
    </subcellularLocation>
</comment>
<organism evidence="12 13">
    <name type="scientific">Paenibacillus baekrokdamisoli</name>
    <dbReference type="NCBI Taxonomy" id="1712516"/>
    <lineage>
        <taxon>Bacteria</taxon>
        <taxon>Bacillati</taxon>
        <taxon>Bacillota</taxon>
        <taxon>Bacilli</taxon>
        <taxon>Bacillales</taxon>
        <taxon>Paenibacillaceae</taxon>
        <taxon>Paenibacillus</taxon>
    </lineage>
</organism>
<evidence type="ECO:0000313" key="12">
    <source>
        <dbReference type="EMBL" id="BBH18714.1"/>
    </source>
</evidence>
<accession>A0A3G9J5U1</accession>
<evidence type="ECO:0000256" key="3">
    <source>
        <dbReference type="ARBA" id="ARBA00022553"/>
    </source>
</evidence>
<dbReference type="GO" id="GO:0005886">
    <property type="term" value="C:plasma membrane"/>
    <property type="evidence" value="ECO:0007669"/>
    <property type="project" value="UniProtKB-SubCell"/>
</dbReference>